<evidence type="ECO:0000256" key="3">
    <source>
        <dbReference type="ARBA" id="ARBA00012584"/>
    </source>
</evidence>
<dbReference type="GO" id="GO:0006450">
    <property type="term" value="P:regulation of translational fidelity"/>
    <property type="evidence" value="ECO:0007669"/>
    <property type="project" value="TreeGrafter"/>
</dbReference>
<evidence type="ECO:0000256" key="8">
    <source>
        <dbReference type="ARBA" id="ARBA00022741"/>
    </source>
</evidence>
<dbReference type="SUPFAM" id="SSF55821">
    <property type="entry name" value="YrdC/RibB"/>
    <property type="match status" value="1"/>
</dbReference>
<dbReference type="Pfam" id="PF01300">
    <property type="entry name" value="Sua5_yciO_yrdC"/>
    <property type="match status" value="1"/>
</dbReference>
<keyword evidence="5 13" id="KW-0808">Transferase</keyword>
<evidence type="ECO:0000256" key="5">
    <source>
        <dbReference type="ARBA" id="ARBA00022679"/>
    </source>
</evidence>
<evidence type="ECO:0000313" key="14">
    <source>
        <dbReference type="Proteomes" id="UP001069090"/>
    </source>
</evidence>
<evidence type="ECO:0000313" key="13">
    <source>
        <dbReference type="EMBL" id="MCZ0865908.1"/>
    </source>
</evidence>
<dbReference type="InterPro" id="IPR006070">
    <property type="entry name" value="Sua5-like_dom"/>
</dbReference>
<dbReference type="EMBL" id="JAPTGG010000009">
    <property type="protein sequence ID" value="MCZ0865908.1"/>
    <property type="molecule type" value="Genomic_DNA"/>
</dbReference>
<evidence type="ECO:0000256" key="1">
    <source>
        <dbReference type="ARBA" id="ARBA00004496"/>
    </source>
</evidence>
<dbReference type="NCBIfam" id="TIGR00057">
    <property type="entry name" value="L-threonylcarbamoyladenylate synthase"/>
    <property type="match status" value="1"/>
</dbReference>
<dbReference type="GO" id="GO:0005737">
    <property type="term" value="C:cytoplasm"/>
    <property type="evidence" value="ECO:0007669"/>
    <property type="project" value="UniProtKB-SubCell"/>
</dbReference>
<dbReference type="AlphaFoldDB" id="A0A9J6RN40"/>
<dbReference type="GO" id="GO:0000049">
    <property type="term" value="F:tRNA binding"/>
    <property type="evidence" value="ECO:0007669"/>
    <property type="project" value="TreeGrafter"/>
</dbReference>
<evidence type="ECO:0000256" key="9">
    <source>
        <dbReference type="ARBA" id="ARBA00022840"/>
    </source>
</evidence>
<comment type="catalytic activity">
    <reaction evidence="11">
        <text>L-threonine + hydrogencarbonate + ATP = L-threonylcarbamoyladenylate + diphosphate + H2O</text>
        <dbReference type="Rhea" id="RHEA:36407"/>
        <dbReference type="ChEBI" id="CHEBI:15377"/>
        <dbReference type="ChEBI" id="CHEBI:17544"/>
        <dbReference type="ChEBI" id="CHEBI:30616"/>
        <dbReference type="ChEBI" id="CHEBI:33019"/>
        <dbReference type="ChEBI" id="CHEBI:57926"/>
        <dbReference type="ChEBI" id="CHEBI:73682"/>
        <dbReference type="EC" id="2.7.7.87"/>
    </reaction>
</comment>
<dbReference type="EC" id="2.7.7.87" evidence="3"/>
<dbReference type="GO" id="GO:0061710">
    <property type="term" value="F:L-threonylcarbamoyladenylate synthase"/>
    <property type="evidence" value="ECO:0007669"/>
    <property type="project" value="UniProtKB-EC"/>
</dbReference>
<dbReference type="GO" id="GO:0008033">
    <property type="term" value="P:tRNA processing"/>
    <property type="evidence" value="ECO:0007669"/>
    <property type="project" value="UniProtKB-KW"/>
</dbReference>
<evidence type="ECO:0000256" key="7">
    <source>
        <dbReference type="ARBA" id="ARBA00022695"/>
    </source>
</evidence>
<sequence length="233" mass="25367">MLQYNACKEVISEISIHINNGAVVVLPTATNYNVFTRYDNKEGVKRIYKAKHRDHRKPLTLCCANVKMALQYVKIGSVSEALIKKCLPGNISFICRKNNKVPNYITSGIDTVAIANQSQDLLNAIIESVGAPLAGTSANLSGGGNVREYEKAYNDLGGKVDVMVNDGTLISQDANSIIDLLGNVPLLVREGDVDKATLKKMLAEIDDSITEAHYKSVTNEKSESSGHELLELD</sequence>
<organism evidence="13 14">
    <name type="scientific">Dasania phycosphaerae</name>
    <dbReference type="NCBI Taxonomy" id="2950436"/>
    <lineage>
        <taxon>Bacteria</taxon>
        <taxon>Pseudomonadati</taxon>
        <taxon>Pseudomonadota</taxon>
        <taxon>Gammaproteobacteria</taxon>
        <taxon>Cellvibrionales</taxon>
        <taxon>Spongiibacteraceae</taxon>
        <taxon>Dasania</taxon>
    </lineage>
</organism>
<comment type="subcellular location">
    <subcellularLocation>
        <location evidence="1">Cytoplasm</location>
    </subcellularLocation>
</comment>
<evidence type="ECO:0000256" key="10">
    <source>
        <dbReference type="ARBA" id="ARBA00029774"/>
    </source>
</evidence>
<keyword evidence="7 13" id="KW-0548">Nucleotidyltransferase</keyword>
<evidence type="ECO:0000256" key="11">
    <source>
        <dbReference type="ARBA" id="ARBA00048366"/>
    </source>
</evidence>
<protein>
    <recommendedName>
        <fullName evidence="10">L-threonylcarbamoyladenylate synthase</fullName>
        <ecNumber evidence="3">2.7.7.87</ecNumber>
    </recommendedName>
    <alternativeName>
        <fullName evidence="10">L-threonylcarbamoyladenylate synthase</fullName>
    </alternativeName>
</protein>
<dbReference type="GO" id="GO:0005524">
    <property type="term" value="F:ATP binding"/>
    <property type="evidence" value="ECO:0007669"/>
    <property type="project" value="UniProtKB-KW"/>
</dbReference>
<evidence type="ECO:0000259" key="12">
    <source>
        <dbReference type="PROSITE" id="PS51163"/>
    </source>
</evidence>
<dbReference type="RefSeq" id="WP_258332057.1">
    <property type="nucleotide sequence ID" value="NZ_JAPTGG010000009.1"/>
</dbReference>
<name>A0A9J6RN40_9GAMM</name>
<evidence type="ECO:0000256" key="2">
    <source>
        <dbReference type="ARBA" id="ARBA00007663"/>
    </source>
</evidence>
<keyword evidence="9" id="KW-0067">ATP-binding</keyword>
<dbReference type="InterPro" id="IPR017945">
    <property type="entry name" value="DHBP_synth_RibB-like_a/b_dom"/>
</dbReference>
<dbReference type="PANTHER" id="PTHR17490">
    <property type="entry name" value="SUA5"/>
    <property type="match status" value="1"/>
</dbReference>
<keyword evidence="8" id="KW-0547">Nucleotide-binding</keyword>
<dbReference type="Proteomes" id="UP001069090">
    <property type="component" value="Unassembled WGS sequence"/>
</dbReference>
<gene>
    <name evidence="13" type="ORF">O0V09_11895</name>
</gene>
<reference evidence="13 14" key="1">
    <citation type="submission" date="2022-12" db="EMBL/GenBank/DDBJ databases">
        <title>Dasania phycosphaerae sp. nov., isolated from particulate material of the south coast of Korea.</title>
        <authorList>
            <person name="Jiang Y."/>
        </authorList>
    </citation>
    <scope>NUCLEOTIDE SEQUENCE [LARGE SCALE GENOMIC DNA]</scope>
    <source>
        <strain evidence="13 14">GY-19</strain>
    </source>
</reference>
<comment type="similarity">
    <text evidence="2">Belongs to the SUA5 family.</text>
</comment>
<dbReference type="GO" id="GO:0003725">
    <property type="term" value="F:double-stranded RNA binding"/>
    <property type="evidence" value="ECO:0007669"/>
    <property type="project" value="InterPro"/>
</dbReference>
<feature type="domain" description="YrdC-like" evidence="12">
    <location>
        <begin position="8"/>
        <end position="193"/>
    </location>
</feature>
<dbReference type="InterPro" id="IPR050156">
    <property type="entry name" value="TC-AMP_synthase_SUA5"/>
</dbReference>
<dbReference type="PROSITE" id="PS51163">
    <property type="entry name" value="YRDC"/>
    <property type="match status" value="1"/>
</dbReference>
<keyword evidence="6" id="KW-0819">tRNA processing</keyword>
<proteinExistence type="inferred from homology"/>
<comment type="caution">
    <text evidence="13">The sequence shown here is derived from an EMBL/GenBank/DDBJ whole genome shotgun (WGS) entry which is preliminary data.</text>
</comment>
<dbReference type="PANTHER" id="PTHR17490:SF16">
    <property type="entry name" value="THREONYLCARBAMOYL-AMP SYNTHASE"/>
    <property type="match status" value="1"/>
</dbReference>
<keyword evidence="14" id="KW-1185">Reference proteome</keyword>
<accession>A0A9J6RN40</accession>
<evidence type="ECO:0000256" key="6">
    <source>
        <dbReference type="ARBA" id="ARBA00022694"/>
    </source>
</evidence>
<dbReference type="Gene3D" id="3.90.870.10">
    <property type="entry name" value="DHBP synthase"/>
    <property type="match status" value="1"/>
</dbReference>
<keyword evidence="4" id="KW-0963">Cytoplasm</keyword>
<evidence type="ECO:0000256" key="4">
    <source>
        <dbReference type="ARBA" id="ARBA00022490"/>
    </source>
</evidence>